<dbReference type="GO" id="GO:0061630">
    <property type="term" value="F:ubiquitin protein ligase activity"/>
    <property type="evidence" value="ECO:0007669"/>
    <property type="project" value="TreeGrafter"/>
</dbReference>
<feature type="compositionally biased region" description="Low complexity" evidence="5">
    <location>
        <begin position="301"/>
        <end position="332"/>
    </location>
</feature>
<dbReference type="GO" id="GO:0005634">
    <property type="term" value="C:nucleus"/>
    <property type="evidence" value="ECO:0007669"/>
    <property type="project" value="TreeGrafter"/>
</dbReference>
<evidence type="ECO:0000256" key="4">
    <source>
        <dbReference type="PROSITE-ProRule" id="PRU00175"/>
    </source>
</evidence>
<feature type="region of interest" description="Disordered" evidence="5">
    <location>
        <begin position="138"/>
        <end position="244"/>
    </location>
</feature>
<dbReference type="Gene3D" id="3.30.40.10">
    <property type="entry name" value="Zinc/RING finger domain, C3HC4 (zinc finger)"/>
    <property type="match status" value="1"/>
</dbReference>
<dbReference type="AlphaFoldDB" id="A0A9Q0MQF6"/>
<evidence type="ECO:0000313" key="7">
    <source>
        <dbReference type="EMBL" id="KAJ6634235.1"/>
    </source>
</evidence>
<dbReference type="InterPro" id="IPR001841">
    <property type="entry name" value="Znf_RING"/>
</dbReference>
<dbReference type="GO" id="GO:0006511">
    <property type="term" value="P:ubiquitin-dependent protein catabolic process"/>
    <property type="evidence" value="ECO:0007669"/>
    <property type="project" value="TreeGrafter"/>
</dbReference>
<dbReference type="PANTHER" id="PTHR45931">
    <property type="entry name" value="SI:CH211-59O9.10"/>
    <property type="match status" value="1"/>
</dbReference>
<keyword evidence="2 4" id="KW-0863">Zinc-finger</keyword>
<keyword evidence="1" id="KW-0479">Metal-binding</keyword>
<dbReference type="SUPFAM" id="SSF57850">
    <property type="entry name" value="RING/U-box"/>
    <property type="match status" value="1"/>
</dbReference>
<organism evidence="7 8">
    <name type="scientific">Pseudolycoriella hygida</name>
    <dbReference type="NCBI Taxonomy" id="35572"/>
    <lineage>
        <taxon>Eukaryota</taxon>
        <taxon>Metazoa</taxon>
        <taxon>Ecdysozoa</taxon>
        <taxon>Arthropoda</taxon>
        <taxon>Hexapoda</taxon>
        <taxon>Insecta</taxon>
        <taxon>Pterygota</taxon>
        <taxon>Neoptera</taxon>
        <taxon>Endopterygota</taxon>
        <taxon>Diptera</taxon>
        <taxon>Nematocera</taxon>
        <taxon>Sciaroidea</taxon>
        <taxon>Sciaridae</taxon>
        <taxon>Pseudolycoriella</taxon>
    </lineage>
</organism>
<protein>
    <submittedName>
        <fullName evidence="7">E3 ubiquitin-protein ligase</fullName>
    </submittedName>
</protein>
<dbReference type="EMBL" id="WJQU01000816">
    <property type="protein sequence ID" value="KAJ6634235.1"/>
    <property type="molecule type" value="Genomic_DNA"/>
</dbReference>
<keyword evidence="3" id="KW-0862">Zinc</keyword>
<keyword evidence="8" id="KW-1185">Reference proteome</keyword>
<evidence type="ECO:0000256" key="1">
    <source>
        <dbReference type="ARBA" id="ARBA00022723"/>
    </source>
</evidence>
<gene>
    <name evidence="7" type="primary">Rnf165_1</name>
    <name evidence="7" type="ORF">Bhyg_17297</name>
</gene>
<accession>A0A9Q0MQF6</accession>
<dbReference type="PROSITE" id="PS50089">
    <property type="entry name" value="ZF_RING_2"/>
    <property type="match status" value="1"/>
</dbReference>
<comment type="caution">
    <text evidence="7">The sequence shown here is derived from an EMBL/GenBank/DDBJ whole genome shotgun (WGS) entry which is preliminary data.</text>
</comment>
<sequence>MQKMDNTQRVIFDNNPHVRLRDIFDTAFQHPADDLMPLNEPPHGNSPEPPPVGYYGPDVEINIHRSPYGFHDYNHNEPHRSVVSSNPNGYPYILFNDSIPSIPPTRELTISIPQSEPVPLNGTMAGYSRTNYPQYPAMSRSPNHNVINISSSDDDSQVMPMNLSRKRMLRDATTNTRARSKKPSYSRNRDGISPSRPMCSSSSAQNSREVSSNSVPHNSSRNESVPSSLSAVKEEQQDDDEDNVPLSKFKMSEMCIPKESVNKEPTGFENPCTCYSCFPSIADRKIDKKRKMKKCKHEASSSDSSSSNTPHQPSSSSNTFNSSSQQPCSSKSLVKPETICDRDNQQPGPSGMSRNQSSIKAEQKPTTSAISTNYDSDDELPSIPYIPNGGMQLLTAPDLQLDWLSDSTESDDVIYVPSPPAIDLTTESSDSEFDSIRQGSRLSSDRGHGFYPIQPKMPSPPIATNERQEQLMTENDPMLSQRTRTIRTTNRSPSNPSHLSNVMPNQNLSIPQFDLSPIQPPQPILEHAPEMIDQDDEVLIPMSGSNRPRHYVQYDNLPEILNRRSVRLMRYPFNGHGTNRLVPAVPNTSRISSMLRPAYAPHEHLWHRQQTNQELHRRHMTAMNRDTAIAGPSMEDSFCSACDYNSRCRRGFQASELQQGTSSNSVYYTPREPLRFFRPSPMSERIRARSERSHHIHHHMYHHYGPHVGQHVGPHVHLSIGLRPEDHPQNPNVHTHLVSRLSRLHQFVRVIEEHGLVYGRPPQGATQEVIERNTLPHKYKRVRRSSEIEEDEGEKCTICLSLFEIENDVRRLPCMHLFHMDCVDRWLVTNKHCPICRVDIEMHISKDAMTAAVPSI</sequence>
<dbReference type="PANTHER" id="PTHR45931:SF3">
    <property type="entry name" value="RING ZINC FINGER-CONTAINING PROTEIN"/>
    <property type="match status" value="1"/>
</dbReference>
<feature type="region of interest" description="Disordered" evidence="5">
    <location>
        <begin position="292"/>
        <end position="382"/>
    </location>
</feature>
<feature type="region of interest" description="Disordered" evidence="5">
    <location>
        <begin position="32"/>
        <end position="51"/>
    </location>
</feature>
<evidence type="ECO:0000259" key="6">
    <source>
        <dbReference type="PROSITE" id="PS50089"/>
    </source>
</evidence>
<dbReference type="InterPro" id="IPR051834">
    <property type="entry name" value="RING_finger_E3_ligase"/>
</dbReference>
<evidence type="ECO:0000256" key="2">
    <source>
        <dbReference type="ARBA" id="ARBA00022771"/>
    </source>
</evidence>
<feature type="compositionally biased region" description="Polar residues" evidence="5">
    <location>
        <begin position="345"/>
        <end position="374"/>
    </location>
</feature>
<evidence type="ECO:0000256" key="3">
    <source>
        <dbReference type="ARBA" id="ARBA00022833"/>
    </source>
</evidence>
<feature type="region of interest" description="Disordered" evidence="5">
    <location>
        <begin position="426"/>
        <end position="447"/>
    </location>
</feature>
<dbReference type="SMART" id="SM00184">
    <property type="entry name" value="RING"/>
    <property type="match status" value="1"/>
</dbReference>
<dbReference type="OrthoDB" id="9984778at2759"/>
<feature type="compositionally biased region" description="Polar residues" evidence="5">
    <location>
        <begin position="140"/>
        <end position="149"/>
    </location>
</feature>
<feature type="compositionally biased region" description="Low complexity" evidence="5">
    <location>
        <begin position="193"/>
        <end position="203"/>
    </location>
</feature>
<evidence type="ECO:0000256" key="5">
    <source>
        <dbReference type="SAM" id="MobiDB-lite"/>
    </source>
</evidence>
<dbReference type="CDD" id="cd16474">
    <property type="entry name" value="RING-H2_RNF111-like"/>
    <property type="match status" value="1"/>
</dbReference>
<name>A0A9Q0MQF6_9DIPT</name>
<dbReference type="GO" id="GO:0008270">
    <property type="term" value="F:zinc ion binding"/>
    <property type="evidence" value="ECO:0007669"/>
    <property type="project" value="UniProtKB-KW"/>
</dbReference>
<reference evidence="7" key="1">
    <citation type="submission" date="2022-07" db="EMBL/GenBank/DDBJ databases">
        <authorList>
            <person name="Trinca V."/>
            <person name="Uliana J.V.C."/>
            <person name="Torres T.T."/>
            <person name="Ward R.J."/>
            <person name="Monesi N."/>
        </authorList>
    </citation>
    <scope>NUCLEOTIDE SEQUENCE</scope>
    <source>
        <strain evidence="7">HSMRA1968</strain>
        <tissue evidence="7">Whole embryos</tissue>
    </source>
</reference>
<dbReference type="FunFam" id="3.30.40.10:FF:000479">
    <property type="entry name" value="E3 ubiquitin-protein ligase Arkadia"/>
    <property type="match status" value="1"/>
</dbReference>
<feature type="compositionally biased region" description="Polar residues" evidence="5">
    <location>
        <begin position="204"/>
        <end position="230"/>
    </location>
</feature>
<proteinExistence type="predicted"/>
<evidence type="ECO:0000313" key="8">
    <source>
        <dbReference type="Proteomes" id="UP001151699"/>
    </source>
</evidence>
<dbReference type="InterPro" id="IPR013083">
    <property type="entry name" value="Znf_RING/FYVE/PHD"/>
</dbReference>
<dbReference type="Proteomes" id="UP001151699">
    <property type="component" value="Unassembled WGS sequence"/>
</dbReference>
<feature type="domain" description="RING-type" evidence="6">
    <location>
        <begin position="796"/>
        <end position="837"/>
    </location>
</feature>
<dbReference type="Pfam" id="PF13639">
    <property type="entry name" value="zf-RING_2"/>
    <property type="match status" value="1"/>
</dbReference>